<accession>A0A917Y4X2</accession>
<evidence type="ECO:0000256" key="1">
    <source>
        <dbReference type="SAM" id="Coils"/>
    </source>
</evidence>
<organism evidence="2 3">
    <name type="scientific">Oceanobacillus indicireducens</name>
    <dbReference type="NCBI Taxonomy" id="1004261"/>
    <lineage>
        <taxon>Bacteria</taxon>
        <taxon>Bacillati</taxon>
        <taxon>Bacillota</taxon>
        <taxon>Bacilli</taxon>
        <taxon>Bacillales</taxon>
        <taxon>Bacillaceae</taxon>
        <taxon>Oceanobacillus</taxon>
    </lineage>
</organism>
<evidence type="ECO:0000313" key="2">
    <source>
        <dbReference type="EMBL" id="GGN66517.1"/>
    </source>
</evidence>
<comment type="caution">
    <text evidence="2">The sequence shown here is derived from an EMBL/GenBank/DDBJ whole genome shotgun (WGS) entry which is preliminary data.</text>
</comment>
<protein>
    <submittedName>
        <fullName evidence="2">Uncharacterized protein</fullName>
    </submittedName>
</protein>
<feature type="coiled-coil region" evidence="1">
    <location>
        <begin position="13"/>
        <end position="40"/>
    </location>
</feature>
<keyword evidence="3" id="KW-1185">Reference proteome</keyword>
<sequence length="127" mass="15225">MDNKLNVDKLARFYNLQEMKREIEQELGELKKEFNKAFDELVGENQTGEFIRDGYQLKRQIRKTEKFDEERTVRRLEELRMEDLIEIVRRPDKAKIKAAIELGLLRADQLEDLVVRQYSKVLIAKRV</sequence>
<reference evidence="2" key="1">
    <citation type="journal article" date="2014" name="Int. J. Syst. Evol. Microbiol.">
        <title>Complete genome sequence of Corynebacterium casei LMG S-19264T (=DSM 44701T), isolated from a smear-ripened cheese.</title>
        <authorList>
            <consortium name="US DOE Joint Genome Institute (JGI-PGF)"/>
            <person name="Walter F."/>
            <person name="Albersmeier A."/>
            <person name="Kalinowski J."/>
            <person name="Ruckert C."/>
        </authorList>
    </citation>
    <scope>NUCLEOTIDE SEQUENCE</scope>
    <source>
        <strain evidence="2">JCM 17251</strain>
    </source>
</reference>
<dbReference type="AlphaFoldDB" id="A0A917Y4X2"/>
<proteinExistence type="predicted"/>
<gene>
    <name evidence="2" type="ORF">GCM10007971_36610</name>
</gene>
<reference evidence="2" key="2">
    <citation type="submission" date="2020-09" db="EMBL/GenBank/DDBJ databases">
        <authorList>
            <person name="Sun Q."/>
            <person name="Ohkuma M."/>
        </authorList>
    </citation>
    <scope>NUCLEOTIDE SEQUENCE</scope>
    <source>
        <strain evidence="2">JCM 17251</strain>
    </source>
</reference>
<dbReference type="EMBL" id="BMOS01000046">
    <property type="protein sequence ID" value="GGN66517.1"/>
    <property type="molecule type" value="Genomic_DNA"/>
</dbReference>
<evidence type="ECO:0000313" key="3">
    <source>
        <dbReference type="Proteomes" id="UP000624041"/>
    </source>
</evidence>
<dbReference type="Proteomes" id="UP000624041">
    <property type="component" value="Unassembled WGS sequence"/>
</dbReference>
<name>A0A917Y4X2_9BACI</name>
<keyword evidence="1" id="KW-0175">Coiled coil</keyword>
<dbReference type="RefSeq" id="WP_188859490.1">
    <property type="nucleotide sequence ID" value="NZ_BMOS01000046.1"/>
</dbReference>